<feature type="transmembrane region" description="Helical" evidence="8">
    <location>
        <begin position="260"/>
        <end position="279"/>
    </location>
</feature>
<gene>
    <name evidence="9" type="ORF">BXYJ_LOCUS10804</name>
</gene>
<dbReference type="PANTHER" id="PTHR13148">
    <property type="entry name" value="PER1-RELATED"/>
    <property type="match status" value="1"/>
</dbReference>
<keyword evidence="5 8" id="KW-0732">Signal</keyword>
<dbReference type="Proteomes" id="UP000582659">
    <property type="component" value="Unassembled WGS sequence"/>
</dbReference>
<dbReference type="PANTHER" id="PTHR13148:SF0">
    <property type="entry name" value="POST-GPI ATTACHMENT TO PROTEINS FACTOR 3"/>
    <property type="match status" value="1"/>
</dbReference>
<evidence type="ECO:0000313" key="13">
    <source>
        <dbReference type="WBParaSite" id="BXY_0926500.1"/>
    </source>
</evidence>
<feature type="transmembrane region" description="Helical" evidence="8">
    <location>
        <begin position="108"/>
        <end position="127"/>
    </location>
</feature>
<comment type="subcellular location">
    <subcellularLocation>
        <location evidence="1">Endomembrane system</location>
        <topology evidence="1">Multi-pass membrane protein</topology>
    </subcellularLocation>
    <subcellularLocation>
        <location evidence="8">Golgi apparatus membrane</location>
        <topology evidence="8">Multi-pass membrane protein</topology>
    </subcellularLocation>
</comment>
<keyword evidence="3 8" id="KW-0337">GPI-anchor biosynthesis</keyword>
<comment type="similarity">
    <text evidence="2 8">Belongs to the PGAP3 family.</text>
</comment>
<accession>A0A1I7S8C2</accession>
<protein>
    <recommendedName>
        <fullName evidence="8">Post-GPI attachment to proteins factor 3</fullName>
    </recommendedName>
</protein>
<feature type="transmembrane region" description="Helical" evidence="8">
    <location>
        <begin position="200"/>
        <end position="219"/>
    </location>
</feature>
<keyword evidence="8" id="KW-0333">Golgi apparatus</keyword>
<evidence type="ECO:0000256" key="3">
    <source>
        <dbReference type="ARBA" id="ARBA00022502"/>
    </source>
</evidence>
<comment type="function">
    <text evidence="8">Involved in the lipid remodeling steps of GPI-anchor maturation.</text>
</comment>
<dbReference type="eggNOG" id="KOG2970">
    <property type="taxonomic scope" value="Eukaryota"/>
</dbReference>
<evidence type="ECO:0000256" key="1">
    <source>
        <dbReference type="ARBA" id="ARBA00004127"/>
    </source>
</evidence>
<feature type="transmembrane region" description="Helical" evidence="8">
    <location>
        <begin position="170"/>
        <end position="193"/>
    </location>
</feature>
<proteinExistence type="inferred from homology"/>
<keyword evidence="7 8" id="KW-0472">Membrane</keyword>
<keyword evidence="12" id="KW-1185">Reference proteome</keyword>
<dbReference type="OrthoDB" id="419770at2759"/>
<dbReference type="GO" id="GO:0006506">
    <property type="term" value="P:GPI anchor biosynthetic process"/>
    <property type="evidence" value="ECO:0007669"/>
    <property type="project" value="UniProtKB-KW"/>
</dbReference>
<evidence type="ECO:0000256" key="5">
    <source>
        <dbReference type="ARBA" id="ARBA00022729"/>
    </source>
</evidence>
<evidence type="ECO:0000313" key="11">
    <source>
        <dbReference type="Proteomes" id="UP000095284"/>
    </source>
</evidence>
<dbReference type="InterPro" id="IPR007217">
    <property type="entry name" value="Per1-like"/>
</dbReference>
<evidence type="ECO:0000313" key="12">
    <source>
        <dbReference type="Proteomes" id="UP000659654"/>
    </source>
</evidence>
<comment type="caution">
    <text evidence="8">Lacks conserved residue(s) required for the propagation of feature annotation.</text>
</comment>
<sequence>MLGHHAVYSLLIVSAAHIGPVVSSAGDGSPYFRECQQECVDKFDCPMSDVAFGWTQKLCFDCRQSCIWSTVELFKKHGQPTTQFFGKWPFHSISLQFLQYSIVIQEPASAFFSVLNLSGCLYMYNMIKNMSKRAPLRSIWLAYASLGVATWICSTIFHCRDFWLTEYLDYFAAAAIVFYAFFVSIMFTMQVFWRVKVLRYTLIVAVLYSYYRFVSYLFLRPRFDYGFNMRVCLGLSFTTAAIYLLYIYNEYQQHRFRPSLKILLYILLIGLLSSSLEILDFPPILYSQIDAHALFHLATVPTPFMLAKFAVSEYEWQTENSNLNSLNLNFRTKQL</sequence>
<evidence type="ECO:0000256" key="8">
    <source>
        <dbReference type="RuleBase" id="RU365066"/>
    </source>
</evidence>
<evidence type="ECO:0000256" key="4">
    <source>
        <dbReference type="ARBA" id="ARBA00022692"/>
    </source>
</evidence>
<dbReference type="GO" id="GO:0016788">
    <property type="term" value="F:hydrolase activity, acting on ester bonds"/>
    <property type="evidence" value="ECO:0007669"/>
    <property type="project" value="TreeGrafter"/>
</dbReference>
<dbReference type="Proteomes" id="UP000095284">
    <property type="component" value="Unplaced"/>
</dbReference>
<feature type="transmembrane region" description="Helical" evidence="8">
    <location>
        <begin position="139"/>
        <end position="158"/>
    </location>
</feature>
<evidence type="ECO:0000256" key="6">
    <source>
        <dbReference type="ARBA" id="ARBA00022989"/>
    </source>
</evidence>
<feature type="transmembrane region" description="Helical" evidence="8">
    <location>
        <begin position="225"/>
        <end position="248"/>
    </location>
</feature>
<dbReference type="EMBL" id="CAJFCV020000005">
    <property type="protein sequence ID" value="CAG9120941.1"/>
    <property type="molecule type" value="Genomic_DNA"/>
</dbReference>
<feature type="chain" id="PRO_5035485914" description="Post-GPI attachment to proteins factor 3" evidence="8">
    <location>
        <begin position="24"/>
        <end position="335"/>
    </location>
</feature>
<dbReference type="AlphaFoldDB" id="A0A1I7S8C2"/>
<dbReference type="GO" id="GO:0000139">
    <property type="term" value="C:Golgi membrane"/>
    <property type="evidence" value="ECO:0007669"/>
    <property type="project" value="UniProtKB-SubCell"/>
</dbReference>
<evidence type="ECO:0000313" key="9">
    <source>
        <dbReference type="EMBL" id="CAD5230072.1"/>
    </source>
</evidence>
<keyword evidence="6 8" id="KW-1133">Transmembrane helix</keyword>
<dbReference type="GO" id="GO:0005789">
    <property type="term" value="C:endoplasmic reticulum membrane"/>
    <property type="evidence" value="ECO:0007669"/>
    <property type="project" value="TreeGrafter"/>
</dbReference>
<keyword evidence="4 8" id="KW-0812">Transmembrane</keyword>
<dbReference type="Pfam" id="PF04080">
    <property type="entry name" value="Per1"/>
    <property type="match status" value="1"/>
</dbReference>
<dbReference type="Proteomes" id="UP000659654">
    <property type="component" value="Unassembled WGS sequence"/>
</dbReference>
<dbReference type="EMBL" id="CAJFDI010000005">
    <property type="protein sequence ID" value="CAD5230072.1"/>
    <property type="molecule type" value="Genomic_DNA"/>
</dbReference>
<evidence type="ECO:0000256" key="2">
    <source>
        <dbReference type="ARBA" id="ARBA00006387"/>
    </source>
</evidence>
<evidence type="ECO:0000313" key="10">
    <source>
        <dbReference type="EMBL" id="CAG9120941.1"/>
    </source>
</evidence>
<organism evidence="11 13">
    <name type="scientific">Bursaphelenchus xylophilus</name>
    <name type="common">Pinewood nematode worm</name>
    <name type="synonym">Aphelenchoides xylophilus</name>
    <dbReference type="NCBI Taxonomy" id="6326"/>
    <lineage>
        <taxon>Eukaryota</taxon>
        <taxon>Metazoa</taxon>
        <taxon>Ecdysozoa</taxon>
        <taxon>Nematoda</taxon>
        <taxon>Chromadorea</taxon>
        <taxon>Rhabditida</taxon>
        <taxon>Tylenchina</taxon>
        <taxon>Tylenchomorpha</taxon>
        <taxon>Aphelenchoidea</taxon>
        <taxon>Aphelenchoididae</taxon>
        <taxon>Bursaphelenchus</taxon>
    </lineage>
</organism>
<reference evidence="10" key="2">
    <citation type="submission" date="2020-08" db="EMBL/GenBank/DDBJ databases">
        <authorList>
            <person name="Kikuchi T."/>
        </authorList>
    </citation>
    <scope>NUCLEOTIDE SEQUENCE</scope>
    <source>
        <strain evidence="9">Ka4C1</strain>
    </source>
</reference>
<reference evidence="13" key="1">
    <citation type="submission" date="2016-11" db="UniProtKB">
        <authorList>
            <consortium name="WormBaseParasite"/>
        </authorList>
    </citation>
    <scope>IDENTIFICATION</scope>
</reference>
<name>A0A1I7S8C2_BURXY</name>
<dbReference type="WBParaSite" id="BXY_0926500.1">
    <property type="protein sequence ID" value="BXY_0926500.1"/>
    <property type="gene ID" value="BXY_0926500"/>
</dbReference>
<feature type="signal peptide" evidence="8">
    <location>
        <begin position="1"/>
        <end position="23"/>
    </location>
</feature>
<evidence type="ECO:0000256" key="7">
    <source>
        <dbReference type="ARBA" id="ARBA00023136"/>
    </source>
</evidence>